<dbReference type="SUPFAM" id="SSF56266">
    <property type="entry name" value="DmpA/ArgJ-like"/>
    <property type="match status" value="1"/>
</dbReference>
<keyword evidence="4" id="KW-0055">Arginine biosynthesis</keyword>
<dbReference type="GO" id="GO:0004358">
    <property type="term" value="F:L-glutamate N-acetyltransferase activity, acting on acetyl-L-ornithine as donor"/>
    <property type="evidence" value="ECO:0007669"/>
    <property type="project" value="UniProtKB-EC"/>
</dbReference>
<dbReference type="GO" id="GO:0004042">
    <property type="term" value="F:L-glutamate N-acetyltransferase activity"/>
    <property type="evidence" value="ECO:0007669"/>
    <property type="project" value="TreeGrafter"/>
</dbReference>
<comment type="similarity">
    <text evidence="1">Belongs to the ArgJ family.</text>
</comment>
<dbReference type="Pfam" id="PF01960">
    <property type="entry name" value="ArgJ"/>
    <property type="match status" value="1"/>
</dbReference>
<dbReference type="CDD" id="cd02152">
    <property type="entry name" value="OAT"/>
    <property type="match status" value="1"/>
</dbReference>
<dbReference type="GO" id="GO:0006526">
    <property type="term" value="P:L-arginine biosynthetic process"/>
    <property type="evidence" value="ECO:0007669"/>
    <property type="project" value="UniProtKB-KW"/>
</dbReference>
<organism evidence="10">
    <name type="scientific">marine sediment metagenome</name>
    <dbReference type="NCBI Taxonomy" id="412755"/>
    <lineage>
        <taxon>unclassified sequences</taxon>
        <taxon>metagenomes</taxon>
        <taxon>ecological metagenomes</taxon>
    </lineage>
</organism>
<dbReference type="NCBIfam" id="NF003802">
    <property type="entry name" value="PRK05388.1"/>
    <property type="match status" value="1"/>
</dbReference>
<evidence type="ECO:0000256" key="7">
    <source>
        <dbReference type="ARBA" id="ARBA00022813"/>
    </source>
</evidence>
<evidence type="ECO:0000256" key="9">
    <source>
        <dbReference type="ARBA" id="ARBA00049439"/>
    </source>
</evidence>
<evidence type="ECO:0000313" key="10">
    <source>
        <dbReference type="EMBL" id="GAF77539.1"/>
    </source>
</evidence>
<dbReference type="InterPro" id="IPR002813">
    <property type="entry name" value="Arg_biosynth_ArgJ"/>
</dbReference>
<dbReference type="GO" id="GO:0006592">
    <property type="term" value="P:ornithine biosynthetic process"/>
    <property type="evidence" value="ECO:0007669"/>
    <property type="project" value="TreeGrafter"/>
</dbReference>
<dbReference type="PANTHER" id="PTHR23100">
    <property type="entry name" value="ARGININE BIOSYNTHESIS BIFUNCTIONAL PROTEIN ARGJ"/>
    <property type="match status" value="1"/>
</dbReference>
<evidence type="ECO:0000256" key="1">
    <source>
        <dbReference type="ARBA" id="ARBA00006774"/>
    </source>
</evidence>
<keyword evidence="5" id="KW-0028">Amino-acid biosynthesis</keyword>
<evidence type="ECO:0000256" key="8">
    <source>
        <dbReference type="ARBA" id="ARBA00023315"/>
    </source>
</evidence>
<dbReference type="EC" id="2.3.1.35" evidence="3"/>
<comment type="subunit">
    <text evidence="2">Heterotetramer of two alpha and two beta chains.</text>
</comment>
<gene>
    <name evidence="10" type="ORF">S01H1_01105</name>
</gene>
<comment type="caution">
    <text evidence="10">The sequence shown here is derived from an EMBL/GenBank/DDBJ whole genome shotgun (WGS) entry which is preliminary data.</text>
</comment>
<accession>X0S960</accession>
<dbReference type="Gene3D" id="3.60.70.12">
    <property type="entry name" value="L-amino peptidase D-ALA esterase/amidase"/>
    <property type="match status" value="1"/>
</dbReference>
<keyword evidence="6" id="KW-0808">Transferase</keyword>
<keyword evidence="7" id="KW-0068">Autocatalytic cleavage</keyword>
<evidence type="ECO:0000256" key="6">
    <source>
        <dbReference type="ARBA" id="ARBA00022679"/>
    </source>
</evidence>
<protein>
    <recommendedName>
        <fullName evidence="3">glutamate N-acetyltransferase</fullName>
        <ecNumber evidence="3">2.3.1.35</ecNumber>
    </recommendedName>
</protein>
<dbReference type="FunFam" id="3.10.20.340:FF:000001">
    <property type="entry name" value="Arginine biosynthesis bifunctional protein ArgJ, chloroplastic"/>
    <property type="match status" value="1"/>
</dbReference>
<dbReference type="PANTHER" id="PTHR23100:SF0">
    <property type="entry name" value="ARGININE BIOSYNTHESIS BIFUNCTIONAL PROTEIN ARGJ, MITOCHONDRIAL"/>
    <property type="match status" value="1"/>
</dbReference>
<reference evidence="10" key="1">
    <citation type="journal article" date="2014" name="Front. Microbiol.">
        <title>High frequency of phylogenetically diverse reductive dehalogenase-homologous genes in deep subseafloor sedimentary metagenomes.</title>
        <authorList>
            <person name="Kawai M."/>
            <person name="Futagami T."/>
            <person name="Toyoda A."/>
            <person name="Takaki Y."/>
            <person name="Nishi S."/>
            <person name="Hori S."/>
            <person name="Arai W."/>
            <person name="Tsubouchi T."/>
            <person name="Morono Y."/>
            <person name="Uchiyama I."/>
            <person name="Ito T."/>
            <person name="Fujiyama A."/>
            <person name="Inagaki F."/>
            <person name="Takami H."/>
        </authorList>
    </citation>
    <scope>NUCLEOTIDE SEQUENCE</scope>
    <source>
        <strain evidence="10">Expedition CK06-06</strain>
    </source>
</reference>
<evidence type="ECO:0000256" key="2">
    <source>
        <dbReference type="ARBA" id="ARBA00011475"/>
    </source>
</evidence>
<evidence type="ECO:0000256" key="5">
    <source>
        <dbReference type="ARBA" id="ARBA00022605"/>
    </source>
</evidence>
<comment type="catalytic activity">
    <reaction evidence="9">
        <text>N(2)-acetyl-L-ornithine + L-glutamate = N-acetyl-L-glutamate + L-ornithine</text>
        <dbReference type="Rhea" id="RHEA:15349"/>
        <dbReference type="ChEBI" id="CHEBI:29985"/>
        <dbReference type="ChEBI" id="CHEBI:44337"/>
        <dbReference type="ChEBI" id="CHEBI:46911"/>
        <dbReference type="ChEBI" id="CHEBI:57805"/>
        <dbReference type="EC" id="2.3.1.35"/>
    </reaction>
</comment>
<dbReference type="InterPro" id="IPR042195">
    <property type="entry name" value="ArgJ_beta_C"/>
</dbReference>
<name>X0S960_9ZZZZ</name>
<dbReference type="NCBIfam" id="TIGR00120">
    <property type="entry name" value="ArgJ"/>
    <property type="match status" value="1"/>
</dbReference>
<dbReference type="AlphaFoldDB" id="X0S960"/>
<evidence type="ECO:0000256" key="4">
    <source>
        <dbReference type="ARBA" id="ARBA00022571"/>
    </source>
</evidence>
<proteinExistence type="inferred from homology"/>
<dbReference type="FunFam" id="3.60.70.12:FF:000001">
    <property type="entry name" value="Arginine biosynthesis bifunctional protein ArgJ, chloroplastic"/>
    <property type="match status" value="1"/>
</dbReference>
<dbReference type="Gene3D" id="3.10.20.340">
    <property type="entry name" value="ArgJ beta chain, C-terminal domain"/>
    <property type="match status" value="1"/>
</dbReference>
<dbReference type="EMBL" id="BARS01000451">
    <property type="protein sequence ID" value="GAF77539.1"/>
    <property type="molecule type" value="Genomic_DNA"/>
</dbReference>
<dbReference type="HAMAP" id="MF_01106">
    <property type="entry name" value="ArgJ"/>
    <property type="match status" value="1"/>
</dbReference>
<sequence length="399" mass="41729">MFNLIPSGSVTSASGFLAGAVCAGIKSKDELDLAILCSEVPCKAAGVFTTNQIKSAPVILSQKHIAKKRAQAVVVNSGCANACMGGQGLADALGMANLAAAKLGISPEEVLVASTGIIGVPLAMDKIRAGIPEIKPTKGGGHDFCRAIMTTDTRPKEMAVQVDLKGTKFTIGGVAKGIGMIHPNLATMLCFIATDAVVSVDFLQAALQKAVDCSFNMVSIDGDTSPNDCAFLLANGLAGNEPIGFDNGGDFQEALTAVCTHLAKSMARDGEGATKLIEVTVERAEDQAWARQAARTIASSPLVKAAIHGSDPNWGRIVAALGRSGARVREDRLDAYLNNVCVMRQGCPTPFNKEEMKLALGNSDNVLIRLCLNLGDGQATAWGCDLSEEYVRINSRYTT</sequence>
<evidence type="ECO:0000256" key="3">
    <source>
        <dbReference type="ARBA" id="ARBA00013264"/>
    </source>
</evidence>
<dbReference type="InterPro" id="IPR016117">
    <property type="entry name" value="ArgJ-like_dom_sf"/>
</dbReference>
<keyword evidence="8" id="KW-0012">Acyltransferase</keyword>